<evidence type="ECO:0000313" key="3">
    <source>
        <dbReference type="Proteomes" id="UP000184474"/>
    </source>
</evidence>
<proteinExistence type="predicted"/>
<keyword evidence="3" id="KW-1185">Reference proteome</keyword>
<evidence type="ECO:0000313" key="2">
    <source>
        <dbReference type="EMBL" id="SHK19247.1"/>
    </source>
</evidence>
<protein>
    <recommendedName>
        <fullName evidence="4">DUF1493 family protein</fullName>
    </recommendedName>
</protein>
<keyword evidence="1" id="KW-1133">Transmembrane helix</keyword>
<sequence>MSWLDEITNFLEDYTEIEQLSPDSDLFKEHGIVGDDFHEMIENFARNYNIDMSTYLWYFHADEEGQNLGSFFFKPPYARVDRIPVTPKLLADAVETKKWNVKYPEHKLPKYRIDIIISYVIIGLIIGIVIWSSLS</sequence>
<dbReference type="AlphaFoldDB" id="A0A1M6QGT4"/>
<accession>A0A1M6QGT4</accession>
<dbReference type="EMBL" id="FRAA01000003">
    <property type="protein sequence ID" value="SHK19247.1"/>
    <property type="molecule type" value="Genomic_DNA"/>
</dbReference>
<name>A0A1M6QGT4_REIAG</name>
<dbReference type="STRING" id="156994.SAMN04488028_103315"/>
<dbReference type="RefSeq" id="WP_073122389.1">
    <property type="nucleotide sequence ID" value="NZ_FRAA01000003.1"/>
</dbReference>
<reference evidence="3" key="1">
    <citation type="submission" date="2016-11" db="EMBL/GenBank/DDBJ databases">
        <authorList>
            <person name="Varghese N."/>
            <person name="Submissions S."/>
        </authorList>
    </citation>
    <scope>NUCLEOTIDE SEQUENCE [LARGE SCALE GENOMIC DNA]</scope>
    <source>
        <strain evidence="3">DSM 26134</strain>
    </source>
</reference>
<evidence type="ECO:0008006" key="4">
    <source>
        <dbReference type="Google" id="ProtNLM"/>
    </source>
</evidence>
<keyword evidence="1" id="KW-0472">Membrane</keyword>
<gene>
    <name evidence="2" type="ORF">SAMN04488028_103315</name>
</gene>
<organism evidence="2 3">
    <name type="scientific">Reichenbachiella agariperforans</name>
    <dbReference type="NCBI Taxonomy" id="156994"/>
    <lineage>
        <taxon>Bacteria</taxon>
        <taxon>Pseudomonadati</taxon>
        <taxon>Bacteroidota</taxon>
        <taxon>Cytophagia</taxon>
        <taxon>Cytophagales</taxon>
        <taxon>Reichenbachiellaceae</taxon>
        <taxon>Reichenbachiella</taxon>
    </lineage>
</organism>
<evidence type="ECO:0000256" key="1">
    <source>
        <dbReference type="SAM" id="Phobius"/>
    </source>
</evidence>
<feature type="transmembrane region" description="Helical" evidence="1">
    <location>
        <begin position="116"/>
        <end position="134"/>
    </location>
</feature>
<dbReference type="Proteomes" id="UP000184474">
    <property type="component" value="Unassembled WGS sequence"/>
</dbReference>
<keyword evidence="1" id="KW-0812">Transmembrane</keyword>